<dbReference type="Gene3D" id="3.90.25.10">
    <property type="entry name" value="UDP-galactose 4-epimerase, domain 1"/>
    <property type="match status" value="1"/>
</dbReference>
<name>A0A9P4I4F9_9PEZI</name>
<dbReference type="Proteomes" id="UP000799776">
    <property type="component" value="Unassembled WGS sequence"/>
</dbReference>
<keyword evidence="2" id="KW-0521">NADP</keyword>
<dbReference type="PANTHER" id="PTHR42748:SF7">
    <property type="entry name" value="NMRA LIKE REDOX SENSOR 1-RELATED"/>
    <property type="match status" value="1"/>
</dbReference>
<reference evidence="4" key="1">
    <citation type="journal article" date="2020" name="Stud. Mycol.">
        <title>101 Dothideomycetes genomes: a test case for predicting lifestyles and emergence of pathogens.</title>
        <authorList>
            <person name="Haridas S."/>
            <person name="Albert R."/>
            <person name="Binder M."/>
            <person name="Bloem J."/>
            <person name="Labutti K."/>
            <person name="Salamov A."/>
            <person name="Andreopoulos B."/>
            <person name="Baker S."/>
            <person name="Barry K."/>
            <person name="Bills G."/>
            <person name="Bluhm B."/>
            <person name="Cannon C."/>
            <person name="Castanera R."/>
            <person name="Culley D."/>
            <person name="Daum C."/>
            <person name="Ezra D."/>
            <person name="Gonzalez J."/>
            <person name="Henrissat B."/>
            <person name="Kuo A."/>
            <person name="Liang C."/>
            <person name="Lipzen A."/>
            <person name="Lutzoni F."/>
            <person name="Magnuson J."/>
            <person name="Mondo S."/>
            <person name="Nolan M."/>
            <person name="Ohm R."/>
            <person name="Pangilinan J."/>
            <person name="Park H.-J."/>
            <person name="Ramirez L."/>
            <person name="Alfaro M."/>
            <person name="Sun H."/>
            <person name="Tritt A."/>
            <person name="Yoshinaga Y."/>
            <person name="Zwiers L.-H."/>
            <person name="Turgeon B."/>
            <person name="Goodwin S."/>
            <person name="Spatafora J."/>
            <person name="Crous P."/>
            <person name="Grigoriev I."/>
        </authorList>
    </citation>
    <scope>NUCLEOTIDE SEQUENCE</scope>
    <source>
        <strain evidence="4">CBS 121410</strain>
    </source>
</reference>
<dbReference type="OrthoDB" id="9997102at2759"/>
<dbReference type="GO" id="GO:0005634">
    <property type="term" value="C:nucleus"/>
    <property type="evidence" value="ECO:0007669"/>
    <property type="project" value="TreeGrafter"/>
</dbReference>
<dbReference type="EMBL" id="ML978711">
    <property type="protein sequence ID" value="KAF2091937.1"/>
    <property type="molecule type" value="Genomic_DNA"/>
</dbReference>
<gene>
    <name evidence="4" type="ORF">K490DRAFT_70656</name>
</gene>
<dbReference type="PANTHER" id="PTHR42748">
    <property type="entry name" value="NITROGEN METABOLITE REPRESSION PROTEIN NMRA FAMILY MEMBER"/>
    <property type="match status" value="1"/>
</dbReference>
<dbReference type="InterPro" id="IPR051164">
    <property type="entry name" value="NmrA-like_oxidored"/>
</dbReference>
<organism evidence="4 5">
    <name type="scientific">Saccharata proteae CBS 121410</name>
    <dbReference type="NCBI Taxonomy" id="1314787"/>
    <lineage>
        <taxon>Eukaryota</taxon>
        <taxon>Fungi</taxon>
        <taxon>Dikarya</taxon>
        <taxon>Ascomycota</taxon>
        <taxon>Pezizomycotina</taxon>
        <taxon>Dothideomycetes</taxon>
        <taxon>Dothideomycetes incertae sedis</taxon>
        <taxon>Botryosphaeriales</taxon>
        <taxon>Saccharataceae</taxon>
        <taxon>Saccharata</taxon>
    </lineage>
</organism>
<evidence type="ECO:0000313" key="4">
    <source>
        <dbReference type="EMBL" id="KAF2091937.1"/>
    </source>
</evidence>
<comment type="caution">
    <text evidence="4">The sequence shown here is derived from an EMBL/GenBank/DDBJ whole genome shotgun (WGS) entry which is preliminary data.</text>
</comment>
<evidence type="ECO:0000256" key="2">
    <source>
        <dbReference type="ARBA" id="ARBA00022857"/>
    </source>
</evidence>
<proteinExistence type="inferred from homology"/>
<protein>
    <submittedName>
        <fullName evidence="4">Nucleoside-diphosphate-sugar epimerase family protein</fullName>
    </submittedName>
</protein>
<evidence type="ECO:0000259" key="3">
    <source>
        <dbReference type="Pfam" id="PF05368"/>
    </source>
</evidence>
<dbReference type="Pfam" id="PF05368">
    <property type="entry name" value="NmrA"/>
    <property type="match status" value="1"/>
</dbReference>
<dbReference type="Gene3D" id="3.40.50.720">
    <property type="entry name" value="NAD(P)-binding Rossmann-like Domain"/>
    <property type="match status" value="1"/>
</dbReference>
<keyword evidence="5" id="KW-1185">Reference proteome</keyword>
<feature type="domain" description="NmrA-like" evidence="3">
    <location>
        <begin position="3"/>
        <end position="274"/>
    </location>
</feature>
<evidence type="ECO:0000313" key="5">
    <source>
        <dbReference type="Proteomes" id="UP000799776"/>
    </source>
</evidence>
<dbReference type="SUPFAM" id="SSF51735">
    <property type="entry name" value="NAD(P)-binding Rossmann-fold domains"/>
    <property type="match status" value="1"/>
</dbReference>
<evidence type="ECO:0000256" key="1">
    <source>
        <dbReference type="ARBA" id="ARBA00006328"/>
    </source>
</evidence>
<dbReference type="AlphaFoldDB" id="A0A9P4I4F9"/>
<dbReference type="InterPro" id="IPR008030">
    <property type="entry name" value="NmrA-like"/>
</dbReference>
<comment type="similarity">
    <text evidence="1">Belongs to the NmrA-type oxidoreductase family.</text>
</comment>
<sequence>MATAILVTGATGKQGGATLDALVKANSNVIIIAVTRNPESQAAKALASKSPKVKVIKGEMNEPNTMLKAAEQAAGQPIWGVFSVQAPSGPDGSIDVELEEVQGKGLVDAALAASVKHFVYASVGRRSSSDATNVPHFASKHHIEQHLISATAAKPGAMTWTILQPVAFLDNGAAGPFSGAFFSMWKVALPAKPLQVVATTDIGKVAASSFLEPEKHAGKMIPLAGDEITFEQLGQVFEQKTGDKLPSVLDEVARGILAQSADMAAMWKWFGDVGFGVDIGAVNNEVSGGMTGYGKWLEENSGYKMA</sequence>
<dbReference type="InterPro" id="IPR036291">
    <property type="entry name" value="NAD(P)-bd_dom_sf"/>
</dbReference>
<accession>A0A9P4I4F9</accession>